<organism evidence="2 3">
    <name type="scientific">[Brevibacterium] flavum</name>
    <dbReference type="NCBI Taxonomy" id="92706"/>
    <lineage>
        <taxon>Bacteria</taxon>
        <taxon>Bacillati</taxon>
        <taxon>Actinomycetota</taxon>
        <taxon>Actinomycetes</taxon>
        <taxon>Mycobacteriales</taxon>
        <taxon>Corynebacteriaceae</taxon>
        <taxon>Corynebacterium</taxon>
    </lineage>
</organism>
<dbReference type="HOGENOM" id="CLU_1977337_0_0_11"/>
<protein>
    <submittedName>
        <fullName evidence="2">Uncharacterized protein</fullName>
    </submittedName>
</protein>
<evidence type="ECO:0000313" key="3">
    <source>
        <dbReference type="Proteomes" id="UP000034037"/>
    </source>
</evidence>
<reference evidence="2 3" key="1">
    <citation type="submission" date="2015-04" db="EMBL/GenBank/DDBJ databases">
        <title>Complete Genome Sequence of Brevibacterium flavum ATCC 15168.</title>
        <authorList>
            <person name="Ahn J."/>
            <person name="Park G."/>
            <person name="Jeon W."/>
            <person name="Jang Y."/>
            <person name="Jang M."/>
            <person name="Lee H."/>
            <person name="Lee H."/>
        </authorList>
    </citation>
    <scope>NUCLEOTIDE SEQUENCE [LARGE SCALE GENOMIC DNA]</scope>
    <source>
        <strain evidence="2 3">ATCC 15168</strain>
    </source>
</reference>
<keyword evidence="3" id="KW-1185">Reference proteome</keyword>
<evidence type="ECO:0000313" key="2">
    <source>
        <dbReference type="EMBL" id="AKF28201.1"/>
    </source>
</evidence>
<dbReference type="EMBL" id="CP011309">
    <property type="protein sequence ID" value="AKF28201.1"/>
    <property type="molecule type" value="Genomic_DNA"/>
</dbReference>
<dbReference type="Proteomes" id="UP000034037">
    <property type="component" value="Chromosome"/>
</dbReference>
<dbReference type="PATRIC" id="fig|92706.3.peg.2495"/>
<evidence type="ECO:0000256" key="1">
    <source>
        <dbReference type="SAM" id="Coils"/>
    </source>
</evidence>
<sequence>MTGPHGFINIGPTTSRRSTIDQLVDVITHLVKENQDLKETNATLIKQSIVAPGSEEHEFTWPEFPEEFDENGNRQIPDQEMYYMFDQAAEIIQRHPVFKKNYRSSTVTQVLKEEAKKWTAEKPKKQ</sequence>
<keyword evidence="1" id="KW-0175">Coiled coil</keyword>
<name>A0A0F6WR64_9CORY</name>
<dbReference type="RefSeq" id="WP_003859173.1">
    <property type="nucleotide sequence ID" value="NZ_CP011309.1"/>
</dbReference>
<dbReference type="AlphaFoldDB" id="A0A0F6WR64"/>
<gene>
    <name evidence="2" type="ORF">YH66_11925</name>
</gene>
<accession>A0A0F6WR64</accession>
<proteinExistence type="predicted"/>
<feature type="coiled-coil region" evidence="1">
    <location>
        <begin position="20"/>
        <end position="47"/>
    </location>
</feature>